<gene>
    <name evidence="2" type="ORF">CSAL01_00399</name>
</gene>
<evidence type="ECO:0000313" key="3">
    <source>
        <dbReference type="Proteomes" id="UP000070121"/>
    </source>
</evidence>
<dbReference type="EMBL" id="JFFI01002402">
    <property type="protein sequence ID" value="KXH34818.1"/>
    <property type="molecule type" value="Genomic_DNA"/>
</dbReference>
<protein>
    <submittedName>
        <fullName evidence="2">Uncharacterized protein</fullName>
    </submittedName>
</protein>
<name>A0A135SFZ1_9PEZI</name>
<organism evidence="2 3">
    <name type="scientific">Colletotrichum salicis</name>
    <dbReference type="NCBI Taxonomy" id="1209931"/>
    <lineage>
        <taxon>Eukaryota</taxon>
        <taxon>Fungi</taxon>
        <taxon>Dikarya</taxon>
        <taxon>Ascomycota</taxon>
        <taxon>Pezizomycotina</taxon>
        <taxon>Sordariomycetes</taxon>
        <taxon>Hypocreomycetidae</taxon>
        <taxon>Glomerellales</taxon>
        <taxon>Glomerellaceae</taxon>
        <taxon>Colletotrichum</taxon>
        <taxon>Colletotrichum acutatum species complex</taxon>
    </lineage>
</organism>
<feature type="compositionally biased region" description="Basic and acidic residues" evidence="1">
    <location>
        <begin position="34"/>
        <end position="44"/>
    </location>
</feature>
<sequence>MKNKASDMDPEACAFRPSFIPHPPAPVPSTNVKEASRRVKESTRHCRYSPGSLPVLPPCPSGAPDGAPPAHLTTKHHSHDAPTATRVVRENTEQKHRVKGAAERPWAPWTKQATEKAMNPYWQPRDNARIAKRMKSDPKRNTEWLYISALKHVDTVSNHLI</sequence>
<evidence type="ECO:0000313" key="2">
    <source>
        <dbReference type="EMBL" id="KXH34818.1"/>
    </source>
</evidence>
<keyword evidence="3" id="KW-1185">Reference proteome</keyword>
<evidence type="ECO:0000256" key="1">
    <source>
        <dbReference type="SAM" id="MobiDB-lite"/>
    </source>
</evidence>
<reference evidence="2 3" key="1">
    <citation type="submission" date="2014-02" db="EMBL/GenBank/DDBJ databases">
        <title>The genome sequence of Colletotrichum salicis CBS 607.94.</title>
        <authorList>
            <person name="Baroncelli R."/>
            <person name="Thon M.R."/>
        </authorList>
    </citation>
    <scope>NUCLEOTIDE SEQUENCE [LARGE SCALE GENOMIC DNA]</scope>
    <source>
        <strain evidence="2 3">CBS 607.94</strain>
    </source>
</reference>
<comment type="caution">
    <text evidence="2">The sequence shown here is derived from an EMBL/GenBank/DDBJ whole genome shotgun (WGS) entry which is preliminary data.</text>
</comment>
<dbReference type="Proteomes" id="UP000070121">
    <property type="component" value="Unassembled WGS sequence"/>
</dbReference>
<feature type="region of interest" description="Disordered" evidence="1">
    <location>
        <begin position="1"/>
        <end position="105"/>
    </location>
</feature>
<proteinExistence type="predicted"/>
<dbReference type="AlphaFoldDB" id="A0A135SFZ1"/>
<accession>A0A135SFZ1</accession>